<dbReference type="Pfam" id="PF26056">
    <property type="entry name" value="DUF8017"/>
    <property type="match status" value="1"/>
</dbReference>
<dbReference type="InterPro" id="IPR058330">
    <property type="entry name" value="DUF8017"/>
</dbReference>
<evidence type="ECO:0000313" key="5">
    <source>
        <dbReference type="Proteomes" id="UP001225605"/>
    </source>
</evidence>
<gene>
    <name evidence="4" type="ORF">CKY47_20610</name>
</gene>
<dbReference type="EMBL" id="NSDM01000008">
    <property type="protein sequence ID" value="MDQ2586348.1"/>
    <property type="molecule type" value="Genomic_DNA"/>
</dbReference>
<keyword evidence="2" id="KW-0472">Membrane</keyword>
<dbReference type="Proteomes" id="UP001225605">
    <property type="component" value="Unassembled WGS sequence"/>
</dbReference>
<feature type="transmembrane region" description="Helical" evidence="2">
    <location>
        <begin position="21"/>
        <end position="44"/>
    </location>
</feature>
<reference evidence="4 5" key="1">
    <citation type="submission" date="2017-06" db="EMBL/GenBank/DDBJ databases">
        <title>Cultured bacterium strain Saccharothrix yanglingensis Hhs.015.</title>
        <authorList>
            <person name="Xia Y."/>
        </authorList>
    </citation>
    <scope>NUCLEOTIDE SEQUENCE [LARGE SCALE GENOMIC DNA]</scope>
    <source>
        <strain evidence="4 5">Hhs.015</strain>
    </source>
</reference>
<keyword evidence="2" id="KW-1133">Transmembrane helix</keyword>
<proteinExistence type="predicted"/>
<evidence type="ECO:0000313" key="4">
    <source>
        <dbReference type="EMBL" id="MDQ2586348.1"/>
    </source>
</evidence>
<feature type="region of interest" description="Disordered" evidence="1">
    <location>
        <begin position="45"/>
        <end position="65"/>
    </location>
</feature>
<feature type="domain" description="DUF8017" evidence="3">
    <location>
        <begin position="58"/>
        <end position="226"/>
    </location>
</feature>
<name>A0ABU0X2J2_9PSEU</name>
<feature type="compositionally biased region" description="Low complexity" evidence="1">
    <location>
        <begin position="45"/>
        <end position="58"/>
    </location>
</feature>
<comment type="caution">
    <text evidence="4">The sequence shown here is derived from an EMBL/GenBank/DDBJ whole genome shotgun (WGS) entry which is preliminary data.</text>
</comment>
<organism evidence="4 5">
    <name type="scientific">Saccharothrix yanglingensis</name>
    <dbReference type="NCBI Taxonomy" id="659496"/>
    <lineage>
        <taxon>Bacteria</taxon>
        <taxon>Bacillati</taxon>
        <taxon>Actinomycetota</taxon>
        <taxon>Actinomycetes</taxon>
        <taxon>Pseudonocardiales</taxon>
        <taxon>Pseudonocardiaceae</taxon>
        <taxon>Saccharothrix</taxon>
    </lineage>
</organism>
<dbReference type="RefSeq" id="WP_306747581.1">
    <property type="nucleotide sequence ID" value="NZ_NSDM01000008.1"/>
</dbReference>
<sequence>MSYTGFGVYQPPPPPRKPNRAPLWVALGVVGVLAAGGAVALVAAGSGDEPAAPSSSSPEAPPWQVVEDPRSGVVYELPPDWESQGGGASGRIALGSSYVSRPFECQGRNMIQAQAVAGSLVEDDPGQVGTELVNRLAASGYTVDGAPPTIGDPRVEGDGDRVVVSVEVTPEAANACFAPKARITAVALRNGGEVAVFALNVAEGGPHVAEGPSEDDVERILGSVRLP</sequence>
<protein>
    <recommendedName>
        <fullName evidence="3">DUF8017 domain-containing protein</fullName>
    </recommendedName>
</protein>
<evidence type="ECO:0000259" key="3">
    <source>
        <dbReference type="Pfam" id="PF26056"/>
    </source>
</evidence>
<evidence type="ECO:0000256" key="2">
    <source>
        <dbReference type="SAM" id="Phobius"/>
    </source>
</evidence>
<keyword evidence="2" id="KW-0812">Transmembrane</keyword>
<evidence type="ECO:0000256" key="1">
    <source>
        <dbReference type="SAM" id="MobiDB-lite"/>
    </source>
</evidence>
<keyword evidence="5" id="KW-1185">Reference proteome</keyword>
<accession>A0ABU0X2J2</accession>